<evidence type="ECO:0000256" key="2">
    <source>
        <dbReference type="SAM" id="Phobius"/>
    </source>
</evidence>
<evidence type="ECO:0000256" key="1">
    <source>
        <dbReference type="SAM" id="MobiDB-lite"/>
    </source>
</evidence>
<keyword evidence="2" id="KW-0812">Transmembrane</keyword>
<keyword evidence="4" id="KW-1185">Reference proteome</keyword>
<feature type="compositionally biased region" description="Polar residues" evidence="1">
    <location>
        <begin position="123"/>
        <end position="133"/>
    </location>
</feature>
<sequence>MSTPRLFLPIFIGHNISSLANPDISGGDRTLKWAANIIGIVIALVVGYYIYRHTVRRIKRINSGLSPDEDGDLESGAQTQEQEQQQQQPQCGNGDLTRPNQPFEDHGRNDTTTTVDMKEMKSYPSQISTQSKSVETIAVDLDGQGADRVDLEQGHKAEIENK</sequence>
<evidence type="ECO:0000313" key="4">
    <source>
        <dbReference type="Proteomes" id="UP000726737"/>
    </source>
</evidence>
<protein>
    <submittedName>
        <fullName evidence="3">Uncharacterized protein</fullName>
    </submittedName>
</protein>
<gene>
    <name evidence="3" type="ORF">BG011_005557</name>
</gene>
<proteinExistence type="predicted"/>
<reference evidence="3" key="1">
    <citation type="journal article" date="2020" name="Fungal Divers.">
        <title>Resolving the Mortierellaceae phylogeny through synthesis of multi-gene phylogenetics and phylogenomics.</title>
        <authorList>
            <person name="Vandepol N."/>
            <person name="Liber J."/>
            <person name="Desiro A."/>
            <person name="Na H."/>
            <person name="Kennedy M."/>
            <person name="Barry K."/>
            <person name="Grigoriev I.V."/>
            <person name="Miller A.N."/>
            <person name="O'Donnell K."/>
            <person name="Stajich J.E."/>
            <person name="Bonito G."/>
        </authorList>
    </citation>
    <scope>NUCLEOTIDE SEQUENCE</scope>
    <source>
        <strain evidence="3">KOD948</strain>
    </source>
</reference>
<organism evidence="3 4">
    <name type="scientific">Mortierella polycephala</name>
    <dbReference type="NCBI Taxonomy" id="41804"/>
    <lineage>
        <taxon>Eukaryota</taxon>
        <taxon>Fungi</taxon>
        <taxon>Fungi incertae sedis</taxon>
        <taxon>Mucoromycota</taxon>
        <taxon>Mortierellomycotina</taxon>
        <taxon>Mortierellomycetes</taxon>
        <taxon>Mortierellales</taxon>
        <taxon>Mortierellaceae</taxon>
        <taxon>Mortierella</taxon>
    </lineage>
</organism>
<feature type="region of interest" description="Disordered" evidence="1">
    <location>
        <begin position="63"/>
        <end position="133"/>
    </location>
</feature>
<evidence type="ECO:0000313" key="3">
    <source>
        <dbReference type="EMBL" id="KAG0254722.1"/>
    </source>
</evidence>
<accession>A0A9P6PYN9</accession>
<comment type="caution">
    <text evidence="3">The sequence shown here is derived from an EMBL/GenBank/DDBJ whole genome shotgun (WGS) entry which is preliminary data.</text>
</comment>
<name>A0A9P6PYN9_9FUNG</name>
<dbReference type="OrthoDB" id="166803at2759"/>
<feature type="transmembrane region" description="Helical" evidence="2">
    <location>
        <begin position="32"/>
        <end position="51"/>
    </location>
</feature>
<keyword evidence="2" id="KW-0472">Membrane</keyword>
<dbReference type="EMBL" id="JAAAJA010000387">
    <property type="protein sequence ID" value="KAG0254722.1"/>
    <property type="molecule type" value="Genomic_DNA"/>
</dbReference>
<feature type="compositionally biased region" description="Low complexity" evidence="1">
    <location>
        <begin position="78"/>
        <end position="90"/>
    </location>
</feature>
<dbReference type="AlphaFoldDB" id="A0A9P6PYN9"/>
<keyword evidence="2" id="KW-1133">Transmembrane helix</keyword>
<dbReference type="Proteomes" id="UP000726737">
    <property type="component" value="Unassembled WGS sequence"/>
</dbReference>